<feature type="transmembrane region" description="Helical" evidence="1">
    <location>
        <begin position="35"/>
        <end position="61"/>
    </location>
</feature>
<proteinExistence type="predicted"/>
<evidence type="ECO:0000313" key="2">
    <source>
        <dbReference type="EMBL" id="QSP94806.1"/>
    </source>
</evidence>
<name>A0ABX7MR38_9GAMM</name>
<organism evidence="2 3">
    <name type="scientific">Marinobacter salinisoli</name>
    <dbReference type="NCBI Taxonomy" id="2769486"/>
    <lineage>
        <taxon>Bacteria</taxon>
        <taxon>Pseudomonadati</taxon>
        <taxon>Pseudomonadota</taxon>
        <taxon>Gammaproteobacteria</taxon>
        <taxon>Pseudomonadales</taxon>
        <taxon>Marinobacteraceae</taxon>
        <taxon>Marinobacter</taxon>
    </lineage>
</organism>
<sequence length="67" mass="7364">MDTALLVSGLVFSAVGIGYLVYGRRQSNMAARWSGFALILYPYLMTNVYTMIAVGVGLMLVPRFVDL</sequence>
<feature type="transmembrane region" description="Helical" evidence="1">
    <location>
        <begin position="6"/>
        <end position="23"/>
    </location>
</feature>
<dbReference type="Proteomes" id="UP000663555">
    <property type="component" value="Chromosome"/>
</dbReference>
<evidence type="ECO:0000256" key="1">
    <source>
        <dbReference type="SAM" id="Phobius"/>
    </source>
</evidence>
<protein>
    <recommendedName>
        <fullName evidence="4">Amino acid transporter</fullName>
    </recommendedName>
</protein>
<keyword evidence="1" id="KW-0812">Transmembrane</keyword>
<keyword evidence="1" id="KW-0472">Membrane</keyword>
<dbReference type="RefSeq" id="WP_206644025.1">
    <property type="nucleotide sequence ID" value="NZ_CP071247.1"/>
</dbReference>
<dbReference type="EMBL" id="CP071247">
    <property type="protein sequence ID" value="QSP94806.1"/>
    <property type="molecule type" value="Genomic_DNA"/>
</dbReference>
<evidence type="ECO:0000313" key="3">
    <source>
        <dbReference type="Proteomes" id="UP000663555"/>
    </source>
</evidence>
<gene>
    <name evidence="2" type="ORF">LPB19_16800</name>
</gene>
<keyword evidence="1" id="KW-1133">Transmembrane helix</keyword>
<keyword evidence="3" id="KW-1185">Reference proteome</keyword>
<accession>A0ABX7MR38</accession>
<evidence type="ECO:0008006" key="4">
    <source>
        <dbReference type="Google" id="ProtNLM"/>
    </source>
</evidence>
<reference evidence="2 3" key="1">
    <citation type="submission" date="2021-03" db="EMBL/GenBank/DDBJ databases">
        <title>Genome sequencing of Marinobacter sp. LPB0319.</title>
        <authorList>
            <person name="Kim J."/>
        </authorList>
    </citation>
    <scope>NUCLEOTIDE SEQUENCE [LARGE SCALE GENOMIC DNA]</scope>
    <source>
        <strain evidence="2 3">LPB0319</strain>
    </source>
</reference>